<dbReference type="AlphaFoldDB" id="A0A7M4F935"/>
<evidence type="ECO:0000256" key="3">
    <source>
        <dbReference type="ARBA" id="ARBA00022660"/>
    </source>
</evidence>
<keyword evidence="7 13" id="KW-1133">Transmembrane helix</keyword>
<evidence type="ECO:0000256" key="4">
    <source>
        <dbReference type="ARBA" id="ARBA00022692"/>
    </source>
</evidence>
<evidence type="ECO:0000256" key="1">
    <source>
        <dbReference type="ARBA" id="ARBA00004434"/>
    </source>
</evidence>
<organism evidence="14 15">
    <name type="scientific">Crocodylus porosus</name>
    <name type="common">Saltwater crocodile</name>
    <name type="synonym">Estuarine crocodile</name>
    <dbReference type="NCBI Taxonomy" id="8502"/>
    <lineage>
        <taxon>Eukaryota</taxon>
        <taxon>Metazoa</taxon>
        <taxon>Chordata</taxon>
        <taxon>Craniata</taxon>
        <taxon>Vertebrata</taxon>
        <taxon>Euteleostomi</taxon>
        <taxon>Archelosauria</taxon>
        <taxon>Archosauria</taxon>
        <taxon>Crocodylia</taxon>
        <taxon>Longirostres</taxon>
        <taxon>Crocodylidae</taxon>
        <taxon>Crocodylus</taxon>
    </lineage>
</organism>
<gene>
    <name evidence="14" type="primary">NDUFA4</name>
</gene>
<evidence type="ECO:0000313" key="15">
    <source>
        <dbReference type="Proteomes" id="UP000594220"/>
    </source>
</evidence>
<evidence type="ECO:0000256" key="9">
    <source>
        <dbReference type="ARBA" id="ARBA00023136"/>
    </source>
</evidence>
<name>A0A7M4F935_CROPO</name>
<accession>A0A7M4F935</accession>
<dbReference type="PANTHER" id="PTHR14256:SF4">
    <property type="entry name" value="CYTOCHROME C OXIDASE SUBUNIT NDUFA4"/>
    <property type="match status" value="1"/>
</dbReference>
<dbReference type="PANTHER" id="PTHR14256">
    <property type="entry name" value="NADH-UBIQUINONE OXIDOREDUCTASE MLRQ SUBUNIT"/>
    <property type="match status" value="1"/>
</dbReference>
<reference evidence="14" key="2">
    <citation type="submission" date="2025-09" db="UniProtKB">
        <authorList>
            <consortium name="Ensembl"/>
        </authorList>
    </citation>
    <scope>IDENTIFICATION</scope>
</reference>
<reference evidence="14" key="1">
    <citation type="submission" date="2025-08" db="UniProtKB">
        <authorList>
            <consortium name="Ensembl"/>
        </authorList>
    </citation>
    <scope>IDENTIFICATION</scope>
</reference>
<evidence type="ECO:0000256" key="8">
    <source>
        <dbReference type="ARBA" id="ARBA00023128"/>
    </source>
</evidence>
<evidence type="ECO:0000256" key="11">
    <source>
        <dbReference type="ARBA" id="ARBA00041121"/>
    </source>
</evidence>
<dbReference type="Ensembl" id="ENSCPRT00005024493.1">
    <property type="protein sequence ID" value="ENSCPRP00005020951.1"/>
    <property type="gene ID" value="ENSCPRG00005014588.1"/>
</dbReference>
<evidence type="ECO:0000256" key="12">
    <source>
        <dbReference type="SAM" id="MobiDB-lite"/>
    </source>
</evidence>
<protein>
    <recommendedName>
        <fullName evidence="11">Cytochrome c oxidase subunit NDUFA4</fullName>
    </recommendedName>
</protein>
<dbReference type="Pfam" id="PF06522">
    <property type="entry name" value="B12D"/>
    <property type="match status" value="1"/>
</dbReference>
<keyword evidence="6" id="KW-0249">Electron transport</keyword>
<dbReference type="Proteomes" id="UP000594220">
    <property type="component" value="Unplaced"/>
</dbReference>
<feature type="transmembrane region" description="Helical" evidence="13">
    <location>
        <begin position="59"/>
        <end position="82"/>
    </location>
</feature>
<keyword evidence="4 13" id="KW-0812">Transmembrane</keyword>
<feature type="region of interest" description="Disordered" evidence="12">
    <location>
        <begin position="1"/>
        <end position="27"/>
    </location>
</feature>
<dbReference type="GO" id="GO:0005743">
    <property type="term" value="C:mitochondrial inner membrane"/>
    <property type="evidence" value="ECO:0007669"/>
    <property type="project" value="UniProtKB-SubCell"/>
</dbReference>
<proteinExistence type="inferred from homology"/>
<keyword evidence="8" id="KW-0496">Mitochondrion</keyword>
<evidence type="ECO:0000256" key="2">
    <source>
        <dbReference type="ARBA" id="ARBA00022448"/>
    </source>
</evidence>
<evidence type="ECO:0000256" key="5">
    <source>
        <dbReference type="ARBA" id="ARBA00022792"/>
    </source>
</evidence>
<keyword evidence="9 13" id="KW-0472">Membrane</keyword>
<keyword evidence="2" id="KW-0813">Transport</keyword>
<evidence type="ECO:0000256" key="7">
    <source>
        <dbReference type="ARBA" id="ARBA00022989"/>
    </source>
</evidence>
<dbReference type="InterPro" id="IPR010530">
    <property type="entry name" value="B12D"/>
</dbReference>
<evidence type="ECO:0000256" key="6">
    <source>
        <dbReference type="ARBA" id="ARBA00022982"/>
    </source>
</evidence>
<evidence type="ECO:0000256" key="10">
    <source>
        <dbReference type="ARBA" id="ARBA00038186"/>
    </source>
</evidence>
<keyword evidence="5" id="KW-0999">Mitochondrion inner membrane</keyword>
<comment type="subcellular location">
    <subcellularLocation>
        <location evidence="1">Mitochondrion inner membrane</location>
        <topology evidence="1">Single-pass membrane protein</topology>
    </subcellularLocation>
</comment>
<keyword evidence="3" id="KW-0679">Respiratory chain</keyword>
<evidence type="ECO:0000313" key="14">
    <source>
        <dbReference type="Ensembl" id="ENSCPRP00005020951.1"/>
    </source>
</evidence>
<comment type="similarity">
    <text evidence="10">Belongs to the complex IV NDUFA4 subunit family.</text>
</comment>
<evidence type="ECO:0000256" key="13">
    <source>
        <dbReference type="SAM" id="Phobius"/>
    </source>
</evidence>
<dbReference type="GeneTree" id="ENSGT00940000154268"/>
<sequence>MFSLMARHARRHPSVSSGSRGPGAAGPRAPCGLSPPLVCCYGALWAGGRSLRPLTCPSLVSQLLPLFLFIGSGAVGAGLYLLRLAVFSPDVCWDKKNNPEPWNKLGPTDQYKFLAVNLDYSKLKKERPDF</sequence>
<keyword evidence="15" id="KW-1185">Reference proteome</keyword>